<keyword evidence="2" id="KW-1185">Reference proteome</keyword>
<name>L0AA65_CALLD</name>
<dbReference type="AlphaFoldDB" id="L0AA65"/>
<sequence length="114" mass="13477">MIQGRLIKVTGYYRDTSLIERVLSNFRKLLIDVYYINGMLTNDKGLYEIYLIVNENQNLNRAIINLKESVGIEYVDVLGEIKFDLNNDSYFKYFLENNFNKNFLNLIYRGELDG</sequence>
<dbReference type="STRING" id="1056495.Calag_0154"/>
<evidence type="ECO:0000313" key="1">
    <source>
        <dbReference type="EMBL" id="AFZ69940.1"/>
    </source>
</evidence>
<dbReference type="eggNOG" id="arCOG05991">
    <property type="taxonomic scope" value="Archaea"/>
</dbReference>
<protein>
    <submittedName>
        <fullName evidence="1">Uncharacterized protein</fullName>
    </submittedName>
</protein>
<organism evidence="1 2">
    <name type="scientific">Caldisphaera lagunensis (strain DSM 15908 / JCM 11604 / ANMR 0165 / IC-154)</name>
    <dbReference type="NCBI Taxonomy" id="1056495"/>
    <lineage>
        <taxon>Archaea</taxon>
        <taxon>Thermoproteota</taxon>
        <taxon>Thermoprotei</taxon>
        <taxon>Acidilobales</taxon>
        <taxon>Caldisphaeraceae</taxon>
        <taxon>Caldisphaera</taxon>
    </lineage>
</organism>
<dbReference type="HOGENOM" id="CLU_2115360_0_0_2"/>
<dbReference type="GeneID" id="14211414"/>
<dbReference type="Proteomes" id="UP000010469">
    <property type="component" value="Chromosome"/>
</dbReference>
<dbReference type="InParanoid" id="L0AA65"/>
<dbReference type="EMBL" id="CP003378">
    <property type="protein sequence ID" value="AFZ69940.1"/>
    <property type="molecule type" value="Genomic_DNA"/>
</dbReference>
<dbReference type="OrthoDB" id="33090at2157"/>
<accession>L0AA65</accession>
<proteinExistence type="predicted"/>
<dbReference type="KEGG" id="clg:Calag_0154"/>
<gene>
    <name evidence="1" type="ordered locus">Calag_0154</name>
</gene>
<dbReference type="RefSeq" id="WP_015231838.1">
    <property type="nucleotide sequence ID" value="NC_019791.1"/>
</dbReference>
<evidence type="ECO:0000313" key="2">
    <source>
        <dbReference type="Proteomes" id="UP000010469"/>
    </source>
</evidence>
<reference evidence="2" key="1">
    <citation type="submission" date="2012-03" db="EMBL/GenBank/DDBJ databases">
        <title>Complete genome of Caldisphaera lagunensis DSM 15908.</title>
        <authorList>
            <person name="Lucas S."/>
            <person name="Copeland A."/>
            <person name="Lapidus A."/>
            <person name="Glavina del Rio T."/>
            <person name="Dalin E."/>
            <person name="Tice H."/>
            <person name="Bruce D."/>
            <person name="Goodwin L."/>
            <person name="Pitluck S."/>
            <person name="Peters L."/>
            <person name="Mikhailova N."/>
            <person name="Teshima H."/>
            <person name="Kyrpides N."/>
            <person name="Mavromatis K."/>
            <person name="Ivanova N."/>
            <person name="Brettin T."/>
            <person name="Detter J.C."/>
            <person name="Han C."/>
            <person name="Larimer F."/>
            <person name="Land M."/>
            <person name="Hauser L."/>
            <person name="Markowitz V."/>
            <person name="Cheng J.-F."/>
            <person name="Hugenholtz P."/>
            <person name="Woyke T."/>
            <person name="Wu D."/>
            <person name="Spring S."/>
            <person name="Schroeder M."/>
            <person name="Brambilla E."/>
            <person name="Klenk H.-P."/>
            <person name="Eisen J.A."/>
        </authorList>
    </citation>
    <scope>NUCLEOTIDE SEQUENCE [LARGE SCALE GENOMIC DNA]</scope>
    <source>
        <strain evidence="2">DSM 15908 / JCM 11604 / IC-154</strain>
    </source>
</reference>